<dbReference type="GO" id="GO:0043139">
    <property type="term" value="F:5'-3' DNA helicase activity"/>
    <property type="evidence" value="ECO:0007669"/>
    <property type="project" value="UniProtKB-EC"/>
</dbReference>
<dbReference type="OrthoDB" id="10051381at2759"/>
<gene>
    <name evidence="3" type="ORF">SPHA_65346</name>
</gene>
<dbReference type="GO" id="GO:0006281">
    <property type="term" value="P:DNA repair"/>
    <property type="evidence" value="ECO:0007669"/>
    <property type="project" value="UniProtKB-KW"/>
</dbReference>
<dbReference type="PANTHER" id="PTHR10492:SF57">
    <property type="entry name" value="ATP-DEPENDENT DNA HELICASE"/>
    <property type="match status" value="1"/>
</dbReference>
<keyword evidence="1" id="KW-0227">DNA damage</keyword>
<dbReference type="PANTHER" id="PTHR10492">
    <property type="match status" value="1"/>
</dbReference>
<feature type="domain" description="DNA helicase Pif1-like DEAD-box helicase" evidence="2">
    <location>
        <begin position="237"/>
        <end position="304"/>
    </location>
</feature>
<keyword evidence="1" id="KW-0233">DNA recombination</keyword>
<dbReference type="GO" id="GO:0016787">
    <property type="term" value="F:hydrolase activity"/>
    <property type="evidence" value="ECO:0007669"/>
    <property type="project" value="UniProtKB-KW"/>
</dbReference>
<comment type="caution">
    <text evidence="3">The sequence shown here is derived from an EMBL/GenBank/DDBJ whole genome shotgun (WGS) entry which is preliminary data.</text>
</comment>
<dbReference type="EC" id="5.6.2.3" evidence="1"/>
<keyword evidence="1" id="KW-0234">DNA repair</keyword>
<reference evidence="3" key="1">
    <citation type="submission" date="2021-01" db="EMBL/GenBank/DDBJ databases">
        <authorList>
            <person name="Li R."/>
            <person name="Bekaert M."/>
        </authorList>
    </citation>
    <scope>NUCLEOTIDE SEQUENCE</scope>
    <source>
        <strain evidence="3">Farmed</strain>
    </source>
</reference>
<dbReference type="EMBL" id="CAHIKZ030004715">
    <property type="protein sequence ID" value="CAE1314371.1"/>
    <property type="molecule type" value="Genomic_DNA"/>
</dbReference>
<dbReference type="GO" id="GO:0006310">
    <property type="term" value="P:DNA recombination"/>
    <property type="evidence" value="ECO:0007669"/>
    <property type="project" value="UniProtKB-KW"/>
</dbReference>
<dbReference type="GO" id="GO:0005524">
    <property type="term" value="F:ATP binding"/>
    <property type="evidence" value="ECO:0007669"/>
    <property type="project" value="UniProtKB-KW"/>
</dbReference>
<evidence type="ECO:0000256" key="1">
    <source>
        <dbReference type="RuleBase" id="RU363044"/>
    </source>
</evidence>
<dbReference type="Proteomes" id="UP000597762">
    <property type="component" value="Unassembled WGS sequence"/>
</dbReference>
<keyword evidence="1" id="KW-0067">ATP-binding</keyword>
<keyword evidence="1" id="KW-0378">Hydrolase</keyword>
<evidence type="ECO:0000259" key="2">
    <source>
        <dbReference type="Pfam" id="PF05970"/>
    </source>
</evidence>
<dbReference type="GO" id="GO:0000723">
    <property type="term" value="P:telomere maintenance"/>
    <property type="evidence" value="ECO:0007669"/>
    <property type="project" value="InterPro"/>
</dbReference>
<keyword evidence="4" id="KW-1185">Reference proteome</keyword>
<protein>
    <recommendedName>
        <fullName evidence="1">ATP-dependent DNA helicase</fullName>
        <ecNumber evidence="1">5.6.2.3</ecNumber>
    </recommendedName>
</protein>
<evidence type="ECO:0000313" key="4">
    <source>
        <dbReference type="Proteomes" id="UP000597762"/>
    </source>
</evidence>
<dbReference type="AlphaFoldDB" id="A0A812E488"/>
<name>A0A812E488_ACAPH</name>
<dbReference type="Pfam" id="PF05970">
    <property type="entry name" value="PIF1"/>
    <property type="match status" value="1"/>
</dbReference>
<dbReference type="InterPro" id="IPR010285">
    <property type="entry name" value="DNA_helicase_pif1-like_DEAD"/>
</dbReference>
<comment type="cofactor">
    <cofactor evidence="1">
        <name>Mg(2+)</name>
        <dbReference type="ChEBI" id="CHEBI:18420"/>
    </cofactor>
</comment>
<proteinExistence type="inferred from homology"/>
<accession>A0A812E488</accession>
<keyword evidence="1" id="KW-0547">Nucleotide-binding</keyword>
<keyword evidence="1" id="KW-0347">Helicase</keyword>
<comment type="similarity">
    <text evidence="1">Belongs to the helicase family.</text>
</comment>
<evidence type="ECO:0000313" key="3">
    <source>
        <dbReference type="EMBL" id="CAE1314371.1"/>
    </source>
</evidence>
<sequence>MLLLQAMLHEVNSYIRSFKYALENAPFPSFSIVIDADKRPYDEHERRYNAPACNERRRSSQDHRSYDALQYPLLFPYGDDGYHFGTPLHTPSGQSTTSPKALSCAFMTSSLEFCYIHKFHHTTFGRTIFGVAGSLVLSLTPVLVGSPNQQECFFHRLLLQEVVGSTSFEAIRTGDGVVCNTYRQACLKHGLLEDYSQWDAAMAEGTLLQAPATLRSLFVILIVRREISDPPIYGLSDFRQTLPVIPKETRADAVRACLKSSNLWAHVQSLHLTTNMRAHTTGDNGSADFSRCLLTLGEGRTPSDAEGYINVGTVFSC</sequence>
<comment type="catalytic activity">
    <reaction evidence="1">
        <text>ATP + H2O = ADP + phosphate + H(+)</text>
        <dbReference type="Rhea" id="RHEA:13065"/>
        <dbReference type="ChEBI" id="CHEBI:15377"/>
        <dbReference type="ChEBI" id="CHEBI:15378"/>
        <dbReference type="ChEBI" id="CHEBI:30616"/>
        <dbReference type="ChEBI" id="CHEBI:43474"/>
        <dbReference type="ChEBI" id="CHEBI:456216"/>
        <dbReference type="EC" id="5.6.2.3"/>
    </reaction>
</comment>
<organism evidence="3 4">
    <name type="scientific">Acanthosepion pharaonis</name>
    <name type="common">Pharaoh cuttlefish</name>
    <name type="synonym">Sepia pharaonis</name>
    <dbReference type="NCBI Taxonomy" id="158019"/>
    <lineage>
        <taxon>Eukaryota</taxon>
        <taxon>Metazoa</taxon>
        <taxon>Spiralia</taxon>
        <taxon>Lophotrochozoa</taxon>
        <taxon>Mollusca</taxon>
        <taxon>Cephalopoda</taxon>
        <taxon>Coleoidea</taxon>
        <taxon>Decapodiformes</taxon>
        <taxon>Sepiida</taxon>
        <taxon>Sepiina</taxon>
        <taxon>Sepiidae</taxon>
        <taxon>Acanthosepion</taxon>
    </lineage>
</organism>